<evidence type="ECO:0000256" key="11">
    <source>
        <dbReference type="ARBA" id="ARBA00023014"/>
    </source>
</evidence>
<dbReference type="InterPro" id="IPR022462">
    <property type="entry name" value="EpmB"/>
</dbReference>
<keyword evidence="6 14" id="KW-0004">4Fe-4S</keyword>
<dbReference type="AlphaFoldDB" id="A0A5C8ZQU4"/>
<keyword evidence="11 14" id="KW-0411">Iron-sulfur</keyword>
<evidence type="ECO:0000256" key="6">
    <source>
        <dbReference type="ARBA" id="ARBA00022485"/>
    </source>
</evidence>
<dbReference type="Proteomes" id="UP000321039">
    <property type="component" value="Unassembled WGS sequence"/>
</dbReference>
<feature type="modified residue" description="N6-(pyridoxal phosphate)lysine" evidence="15">
    <location>
        <position position="334"/>
    </location>
</feature>
<comment type="cofactor">
    <cofactor evidence="2 15">
        <name>pyridoxal 5'-phosphate</name>
        <dbReference type="ChEBI" id="CHEBI:597326"/>
    </cofactor>
</comment>
<organism evidence="17 18">
    <name type="scientific">Parahaliea maris</name>
    <dbReference type="NCBI Taxonomy" id="2716870"/>
    <lineage>
        <taxon>Bacteria</taxon>
        <taxon>Pseudomonadati</taxon>
        <taxon>Pseudomonadota</taxon>
        <taxon>Gammaproteobacteria</taxon>
        <taxon>Cellvibrionales</taxon>
        <taxon>Halieaceae</taxon>
        <taxon>Parahaliea</taxon>
    </lineage>
</organism>
<evidence type="ECO:0000256" key="12">
    <source>
        <dbReference type="ARBA" id="ARBA00023235"/>
    </source>
</evidence>
<keyword evidence="9 15" id="KW-0663">Pyridoxal phosphate</keyword>
<dbReference type="PIRSF" id="PIRSF004911">
    <property type="entry name" value="DUF160"/>
    <property type="match status" value="1"/>
</dbReference>
<dbReference type="NCBIfam" id="TIGR03821">
    <property type="entry name" value="EFP_modif_epmB"/>
    <property type="match status" value="1"/>
</dbReference>
<dbReference type="PANTHER" id="PTHR30538:SF1">
    <property type="entry name" value="L-LYSINE 2,3-AMINOMUTASE"/>
    <property type="match status" value="1"/>
</dbReference>
<keyword evidence="10" id="KW-0408">Iron</keyword>
<dbReference type="Pfam" id="PF04055">
    <property type="entry name" value="Radical_SAM"/>
    <property type="match status" value="1"/>
</dbReference>
<dbReference type="Gene3D" id="3.20.20.70">
    <property type="entry name" value="Aldolase class I"/>
    <property type="match status" value="1"/>
</dbReference>
<accession>A0A5C8ZQU4</accession>
<gene>
    <name evidence="17" type="primary">epmB</name>
    <name evidence="17" type="ORF">FV139_17190</name>
</gene>
<evidence type="ECO:0000313" key="17">
    <source>
        <dbReference type="EMBL" id="TXS90715.1"/>
    </source>
</evidence>
<keyword evidence="18" id="KW-1185">Reference proteome</keyword>
<feature type="domain" description="Radical SAM core" evidence="16">
    <location>
        <begin position="108"/>
        <end position="323"/>
    </location>
</feature>
<dbReference type="PANTHER" id="PTHR30538">
    <property type="entry name" value="LYSINE 2,3-AMINOMUTASE-RELATED"/>
    <property type="match status" value="1"/>
</dbReference>
<dbReference type="GO" id="GO:0046872">
    <property type="term" value="F:metal ion binding"/>
    <property type="evidence" value="ECO:0007669"/>
    <property type="project" value="UniProtKB-KW"/>
</dbReference>
<dbReference type="GO" id="GO:0016853">
    <property type="term" value="F:isomerase activity"/>
    <property type="evidence" value="ECO:0007669"/>
    <property type="project" value="UniProtKB-KW"/>
</dbReference>
<evidence type="ECO:0000259" key="16">
    <source>
        <dbReference type="PROSITE" id="PS51918"/>
    </source>
</evidence>
<evidence type="ECO:0000256" key="4">
    <source>
        <dbReference type="ARBA" id="ARBA00008703"/>
    </source>
</evidence>
<dbReference type="NCBIfam" id="TIGR00238">
    <property type="entry name" value="KamA family radical SAM protein"/>
    <property type="match status" value="1"/>
</dbReference>
<evidence type="ECO:0000256" key="3">
    <source>
        <dbReference type="ARBA" id="ARBA00001966"/>
    </source>
</evidence>
<comment type="catalytic activity">
    <reaction evidence="1">
        <text>L-lysine = D-beta-lysine</text>
        <dbReference type="Rhea" id="RHEA:44148"/>
        <dbReference type="ChEBI" id="CHEBI:32551"/>
        <dbReference type="ChEBI" id="CHEBI:84138"/>
    </reaction>
</comment>
<evidence type="ECO:0000256" key="8">
    <source>
        <dbReference type="ARBA" id="ARBA00022723"/>
    </source>
</evidence>
<feature type="binding site" evidence="14">
    <location>
        <position position="122"/>
    </location>
    <ligand>
        <name>[4Fe-4S] cluster</name>
        <dbReference type="ChEBI" id="CHEBI:49883"/>
        <note>4Fe-4S-S-AdoMet</note>
    </ligand>
</feature>
<evidence type="ECO:0000256" key="9">
    <source>
        <dbReference type="ARBA" id="ARBA00022898"/>
    </source>
</evidence>
<evidence type="ECO:0000256" key="14">
    <source>
        <dbReference type="PIRSR" id="PIRSR004911-1"/>
    </source>
</evidence>
<dbReference type="RefSeq" id="WP_148069713.1">
    <property type="nucleotide sequence ID" value="NZ_VRZA01000007.1"/>
</dbReference>
<sequence>MHNPRHLTPVALDADWRDQLRSVISDGASLLKELQLSPADVGLSEEACADFALKVPRAFVRRMQAGDPRDPLLRQVLASTDELVAAPGFGPDPTGETGSANPRAGIIHKYRGRLLLVVASGCAVNCRYCFRRHFPYSDNRNSRREWQDALDYVRDDASISEVILSGGDPLVAEDDHLAALCQDIAAIPHVQRLRVHSRMPVVLPDRVTADLLDALSPPGVQTVMVVHSNHANELDQSVGRAFGRIRERGMTLLNQAVLLAGVNDSEDALVALSESLFAHGALPYYLHLLDRVQGAAHFEVEALRARELHAGITARLPGYLVPRLVQEIAGEAAKTTLPALPRKA</sequence>
<feature type="binding site" evidence="14">
    <location>
        <position position="126"/>
    </location>
    <ligand>
        <name>[4Fe-4S] cluster</name>
        <dbReference type="ChEBI" id="CHEBI:49883"/>
        <note>4Fe-4S-S-AdoMet</note>
    </ligand>
</feature>
<dbReference type="EMBL" id="VRZA01000007">
    <property type="protein sequence ID" value="TXS90715.1"/>
    <property type="molecule type" value="Genomic_DNA"/>
</dbReference>
<evidence type="ECO:0000256" key="7">
    <source>
        <dbReference type="ARBA" id="ARBA00022691"/>
    </source>
</evidence>
<protein>
    <recommendedName>
        <fullName evidence="5">L-lysine 2,3-aminomutase</fullName>
    </recommendedName>
    <alternativeName>
        <fullName evidence="13">EF-P post-translational modification enzyme B</fullName>
    </alternativeName>
</protein>
<evidence type="ECO:0000256" key="15">
    <source>
        <dbReference type="PIRSR" id="PIRSR603739-50"/>
    </source>
</evidence>
<evidence type="ECO:0000313" key="18">
    <source>
        <dbReference type="Proteomes" id="UP000321039"/>
    </source>
</evidence>
<dbReference type="InterPro" id="IPR003739">
    <property type="entry name" value="Lys_aminomutase/Glu_NH3_mut"/>
</dbReference>
<name>A0A5C8ZQU4_9GAMM</name>
<comment type="caution">
    <text evidence="17">The sequence shown here is derived from an EMBL/GenBank/DDBJ whole genome shotgun (WGS) entry which is preliminary data.</text>
</comment>
<reference evidence="17 18" key="1">
    <citation type="submission" date="2019-08" db="EMBL/GenBank/DDBJ databases">
        <title>Parahaliea maris sp. nov., isolated from the surface seawater.</title>
        <authorList>
            <person name="Liu Y."/>
        </authorList>
    </citation>
    <scope>NUCLEOTIDE SEQUENCE [LARGE SCALE GENOMIC DNA]</scope>
    <source>
        <strain evidence="17 18">HSLHS9</strain>
    </source>
</reference>
<comment type="similarity">
    <text evidence="4">Belongs to the radical SAM superfamily. KamA family.</text>
</comment>
<dbReference type="SFLD" id="SFLDF00314">
    <property type="entry name" value="L-lysine_2_3-aminomutase_(yjeK"/>
    <property type="match status" value="1"/>
</dbReference>
<evidence type="ECO:0000256" key="10">
    <source>
        <dbReference type="ARBA" id="ARBA00023004"/>
    </source>
</evidence>
<dbReference type="SUPFAM" id="SSF102114">
    <property type="entry name" value="Radical SAM enzymes"/>
    <property type="match status" value="1"/>
</dbReference>
<dbReference type="PROSITE" id="PS51918">
    <property type="entry name" value="RADICAL_SAM"/>
    <property type="match status" value="1"/>
</dbReference>
<keyword evidence="8 14" id="KW-0479">Metal-binding</keyword>
<dbReference type="InterPro" id="IPR058240">
    <property type="entry name" value="rSAM_sf"/>
</dbReference>
<comment type="cofactor">
    <cofactor evidence="3">
        <name>[4Fe-4S] cluster</name>
        <dbReference type="ChEBI" id="CHEBI:49883"/>
    </cofactor>
</comment>
<dbReference type="SFLD" id="SFLDS00029">
    <property type="entry name" value="Radical_SAM"/>
    <property type="match status" value="1"/>
</dbReference>
<keyword evidence="12" id="KW-0413">Isomerase</keyword>
<dbReference type="GO" id="GO:0051539">
    <property type="term" value="F:4 iron, 4 sulfur cluster binding"/>
    <property type="evidence" value="ECO:0007669"/>
    <property type="project" value="UniProtKB-KW"/>
</dbReference>
<evidence type="ECO:0000256" key="13">
    <source>
        <dbReference type="ARBA" id="ARBA00030756"/>
    </source>
</evidence>
<evidence type="ECO:0000256" key="5">
    <source>
        <dbReference type="ARBA" id="ARBA00022363"/>
    </source>
</evidence>
<dbReference type="SFLD" id="SFLDG01070">
    <property type="entry name" value="PLP-dependent"/>
    <property type="match status" value="1"/>
</dbReference>
<dbReference type="InterPro" id="IPR013785">
    <property type="entry name" value="Aldolase_TIM"/>
</dbReference>
<proteinExistence type="inferred from homology"/>
<evidence type="ECO:0000256" key="1">
    <source>
        <dbReference type="ARBA" id="ARBA00001352"/>
    </source>
</evidence>
<keyword evidence="7" id="KW-0949">S-adenosyl-L-methionine</keyword>
<dbReference type="InterPro" id="IPR007197">
    <property type="entry name" value="rSAM"/>
</dbReference>
<evidence type="ECO:0000256" key="2">
    <source>
        <dbReference type="ARBA" id="ARBA00001933"/>
    </source>
</evidence>
<dbReference type="CDD" id="cd01335">
    <property type="entry name" value="Radical_SAM"/>
    <property type="match status" value="1"/>
</dbReference>
<feature type="binding site" evidence="14">
    <location>
        <position position="129"/>
    </location>
    <ligand>
        <name>[4Fe-4S] cluster</name>
        <dbReference type="ChEBI" id="CHEBI:49883"/>
        <note>4Fe-4S-S-AdoMet</note>
    </ligand>
</feature>